<keyword evidence="2" id="KW-0472">Membrane</keyword>
<feature type="compositionally biased region" description="Basic and acidic residues" evidence="1">
    <location>
        <begin position="15"/>
        <end position="84"/>
    </location>
</feature>
<evidence type="ECO:0000256" key="1">
    <source>
        <dbReference type="SAM" id="MobiDB-lite"/>
    </source>
</evidence>
<evidence type="ECO:0000313" key="4">
    <source>
        <dbReference type="Proteomes" id="UP000005239"/>
    </source>
</evidence>
<dbReference type="EnsemblMetazoa" id="PPA38972.1">
    <property type="protein sequence ID" value="PPA38972.1"/>
    <property type="gene ID" value="WBGene00277341"/>
</dbReference>
<organism evidence="3 4">
    <name type="scientific">Pristionchus pacificus</name>
    <name type="common">Parasitic nematode worm</name>
    <dbReference type="NCBI Taxonomy" id="54126"/>
    <lineage>
        <taxon>Eukaryota</taxon>
        <taxon>Metazoa</taxon>
        <taxon>Ecdysozoa</taxon>
        <taxon>Nematoda</taxon>
        <taxon>Chromadorea</taxon>
        <taxon>Rhabditida</taxon>
        <taxon>Rhabditina</taxon>
        <taxon>Diplogasteromorpha</taxon>
        <taxon>Diplogasteroidea</taxon>
        <taxon>Neodiplogasteridae</taxon>
        <taxon>Pristionchus</taxon>
    </lineage>
</organism>
<keyword evidence="2" id="KW-1133">Transmembrane helix</keyword>
<protein>
    <submittedName>
        <fullName evidence="3">Uncharacterized protein</fullName>
    </submittedName>
</protein>
<reference evidence="3" key="2">
    <citation type="submission" date="2022-06" db="UniProtKB">
        <authorList>
            <consortium name="EnsemblMetazoa"/>
        </authorList>
    </citation>
    <scope>IDENTIFICATION</scope>
    <source>
        <strain evidence="3">PS312</strain>
    </source>
</reference>
<reference evidence="4" key="1">
    <citation type="journal article" date="2008" name="Nat. Genet.">
        <title>The Pristionchus pacificus genome provides a unique perspective on nematode lifestyle and parasitism.</title>
        <authorList>
            <person name="Dieterich C."/>
            <person name="Clifton S.W."/>
            <person name="Schuster L.N."/>
            <person name="Chinwalla A."/>
            <person name="Delehaunty K."/>
            <person name="Dinkelacker I."/>
            <person name="Fulton L."/>
            <person name="Fulton R."/>
            <person name="Godfrey J."/>
            <person name="Minx P."/>
            <person name="Mitreva M."/>
            <person name="Roeseler W."/>
            <person name="Tian H."/>
            <person name="Witte H."/>
            <person name="Yang S.P."/>
            <person name="Wilson R.K."/>
            <person name="Sommer R.J."/>
        </authorList>
    </citation>
    <scope>NUCLEOTIDE SEQUENCE [LARGE SCALE GENOMIC DNA]</scope>
    <source>
        <strain evidence="4">PS312</strain>
    </source>
</reference>
<evidence type="ECO:0000256" key="2">
    <source>
        <dbReference type="SAM" id="Phobius"/>
    </source>
</evidence>
<evidence type="ECO:0000313" key="3">
    <source>
        <dbReference type="EnsemblMetazoa" id="PPA38972.1"/>
    </source>
</evidence>
<gene>
    <name evidence="3" type="primary">WBGene00277341</name>
</gene>
<keyword evidence="2" id="KW-0812">Transmembrane</keyword>
<feature type="transmembrane region" description="Helical" evidence="2">
    <location>
        <begin position="251"/>
        <end position="275"/>
    </location>
</feature>
<accession>A0A8R1UUD8</accession>
<accession>A0A2A6CAQ5</accession>
<keyword evidence="4" id="KW-1185">Reference proteome</keyword>
<proteinExistence type="predicted"/>
<feature type="compositionally biased region" description="Low complexity" evidence="1">
    <location>
        <begin position="172"/>
        <end position="190"/>
    </location>
</feature>
<feature type="region of interest" description="Disordered" evidence="1">
    <location>
        <begin position="1"/>
        <end position="88"/>
    </location>
</feature>
<name>A0A2A6CAQ5_PRIPA</name>
<dbReference type="AlphaFoldDB" id="A0A2A6CAQ5"/>
<feature type="region of interest" description="Disordered" evidence="1">
    <location>
        <begin position="169"/>
        <end position="194"/>
    </location>
</feature>
<sequence>MRERRGEESEEGEGEERRGEERSGEERRGEERRGEERRRRGEERRGEEKRERRGEERRGEERRGEERRGEERRGEERRGEEEKGLQLTQLSSLSLSSFPVLSRQADCEMREEKEFVIAQLYRLSVRGRKKKMRNSIPLRFLLDSVRFVKEGTTSNGRVRYRRLRVCREGGMSSSSSSTASSPISSSSPSSKPKLKEMQCSHSLHFPCSLALSDRRENMRNEGSQIMARDVFILIALTKNGYRSMHLPAHHAFFFILIIRLHLFFFLFHLFLLFFVSE</sequence>
<dbReference type="Proteomes" id="UP000005239">
    <property type="component" value="Unassembled WGS sequence"/>
</dbReference>